<evidence type="ECO:0000256" key="2">
    <source>
        <dbReference type="ARBA" id="ARBA00022845"/>
    </source>
</evidence>
<dbReference type="EMBL" id="JXTB01000027">
    <property type="protein sequence ID" value="PON74759.1"/>
    <property type="molecule type" value="Genomic_DNA"/>
</dbReference>
<feature type="repeat" description="Pumilio" evidence="4">
    <location>
        <begin position="492"/>
        <end position="527"/>
    </location>
</feature>
<evidence type="ECO:0000313" key="8">
    <source>
        <dbReference type="Proteomes" id="UP000237105"/>
    </source>
</evidence>
<dbReference type="GO" id="GO:0006417">
    <property type="term" value="P:regulation of translation"/>
    <property type="evidence" value="ECO:0007669"/>
    <property type="project" value="UniProtKB-KW"/>
</dbReference>
<dbReference type="Gene3D" id="1.25.10.10">
    <property type="entry name" value="Leucine-rich Repeat Variant"/>
    <property type="match status" value="1"/>
</dbReference>
<feature type="compositionally biased region" description="Low complexity" evidence="5">
    <location>
        <begin position="88"/>
        <end position="104"/>
    </location>
</feature>
<feature type="region of interest" description="Disordered" evidence="5">
    <location>
        <begin position="154"/>
        <end position="177"/>
    </location>
</feature>
<feature type="domain" description="PUM-HD" evidence="6">
    <location>
        <begin position="244"/>
        <end position="591"/>
    </location>
</feature>
<dbReference type="PANTHER" id="PTHR12537">
    <property type="entry name" value="RNA BINDING PROTEIN PUMILIO-RELATED"/>
    <property type="match status" value="1"/>
</dbReference>
<proteinExistence type="predicted"/>
<keyword evidence="2" id="KW-0810">Translation regulation</keyword>
<dbReference type="GO" id="GO:0003729">
    <property type="term" value="F:mRNA binding"/>
    <property type="evidence" value="ECO:0007669"/>
    <property type="project" value="TreeGrafter"/>
</dbReference>
<keyword evidence="8" id="KW-1185">Reference proteome</keyword>
<dbReference type="InterPro" id="IPR033133">
    <property type="entry name" value="PUM-HD"/>
</dbReference>
<organism evidence="7 8">
    <name type="scientific">Parasponia andersonii</name>
    <name type="common">Sponia andersonii</name>
    <dbReference type="NCBI Taxonomy" id="3476"/>
    <lineage>
        <taxon>Eukaryota</taxon>
        <taxon>Viridiplantae</taxon>
        <taxon>Streptophyta</taxon>
        <taxon>Embryophyta</taxon>
        <taxon>Tracheophyta</taxon>
        <taxon>Spermatophyta</taxon>
        <taxon>Magnoliopsida</taxon>
        <taxon>eudicotyledons</taxon>
        <taxon>Gunneridae</taxon>
        <taxon>Pentapetalae</taxon>
        <taxon>rosids</taxon>
        <taxon>fabids</taxon>
        <taxon>Rosales</taxon>
        <taxon>Cannabaceae</taxon>
        <taxon>Parasponia</taxon>
    </lineage>
</organism>
<dbReference type="Pfam" id="PF00806">
    <property type="entry name" value="PUF"/>
    <property type="match status" value="5"/>
</dbReference>
<evidence type="ECO:0000256" key="1">
    <source>
        <dbReference type="ARBA" id="ARBA00022737"/>
    </source>
</evidence>
<accession>A0A2P5DN82</accession>
<dbReference type="PROSITE" id="PS50302">
    <property type="entry name" value="PUM"/>
    <property type="match status" value="2"/>
</dbReference>
<dbReference type="PANTHER" id="PTHR12537:SF129">
    <property type="entry name" value="PUMILIO HOMOLOG 15-LIKE"/>
    <property type="match status" value="1"/>
</dbReference>
<dbReference type="InterPro" id="IPR011989">
    <property type="entry name" value="ARM-like"/>
</dbReference>
<protein>
    <submittedName>
        <fullName evidence="7">Coatomer beta subunit</fullName>
    </submittedName>
</protein>
<comment type="caution">
    <text evidence="7">The sequence shown here is derived from an EMBL/GenBank/DDBJ whole genome shotgun (WGS) entry which is preliminary data.</text>
</comment>
<feature type="region of interest" description="Disordered" evidence="5">
    <location>
        <begin position="1"/>
        <end position="24"/>
    </location>
</feature>
<evidence type="ECO:0000256" key="3">
    <source>
        <dbReference type="ARBA" id="ARBA00022884"/>
    </source>
</evidence>
<dbReference type="PROSITE" id="PS50303">
    <property type="entry name" value="PUM_HD"/>
    <property type="match status" value="1"/>
</dbReference>
<evidence type="ECO:0000256" key="5">
    <source>
        <dbReference type="SAM" id="MobiDB-lite"/>
    </source>
</evidence>
<evidence type="ECO:0000259" key="6">
    <source>
        <dbReference type="PROSITE" id="PS50303"/>
    </source>
</evidence>
<gene>
    <name evidence="7" type="ORF">PanWU01x14_048180</name>
</gene>
<dbReference type="AlphaFoldDB" id="A0A2P5DN82"/>
<sequence length="606" mass="67753">MNPNNNRNIKSSSSGFGNSDDVDNHGHNGDLVKALMENLIAELNAAVRSQHGLDGDLLIALLEDYIAKLSAASSRSIPTNHRLHTIRSNTNTSTSNSNNNNNNNLDRLDSLDQTSSRLFLPYSVPNSTTPLVQSTRVNNAAAMAQTPPFLHSTSTTTTSFGDHHDSTSPLYMSTPQSPRYNYYERNYNPVEYSESRLNVSSPFRNLNLDPLPYHHNNRHHSDLYYQRLMASNGVWWGSSSSGSASGSGICSGTNYYSVRYTSFEQVRGRVCAVAKETEGCKFLKSRLEIGNPEEIRVIFSEAKENLCSLMVHRVGSDFARNLIEVLNQDRLSEVLVHLTDDVCRLQQVCSDDIGTSVMQVLVMRLRMREQQTLLVSVMSRIALTLTKNNNCSSVIKLCLKYFHAQTVESLLVEIAKNCFEIATDKSGCCVLQNCILKAKECILLDNAKAFNALVDKIIENAHLLSEHCYGNYVVQYIILLNMPHINDEIMTQLKGKFVSLSLSREGSNVVQKLLEKTGEENANKLTNEILDSSRSLEVLQDPFGNYVAQSALEASTGSVRNALDQLIERFCEQLQSHPYGERVIRKKSSLNKHKRQPACCSNHAWE</sequence>
<evidence type="ECO:0000256" key="4">
    <source>
        <dbReference type="PROSITE-ProRule" id="PRU00317"/>
    </source>
</evidence>
<dbReference type="InterPro" id="IPR016024">
    <property type="entry name" value="ARM-type_fold"/>
</dbReference>
<feature type="region of interest" description="Disordered" evidence="5">
    <location>
        <begin position="73"/>
        <end position="109"/>
    </location>
</feature>
<dbReference type="Proteomes" id="UP000237105">
    <property type="component" value="Unassembled WGS sequence"/>
</dbReference>
<reference evidence="8" key="1">
    <citation type="submission" date="2016-06" db="EMBL/GenBank/DDBJ databases">
        <title>Parallel loss of symbiosis genes in relatives of nitrogen-fixing non-legume Parasponia.</title>
        <authorList>
            <person name="Van Velzen R."/>
            <person name="Holmer R."/>
            <person name="Bu F."/>
            <person name="Rutten L."/>
            <person name="Van Zeijl A."/>
            <person name="Liu W."/>
            <person name="Santuari L."/>
            <person name="Cao Q."/>
            <person name="Sharma T."/>
            <person name="Shen D."/>
            <person name="Roswanjaya Y."/>
            <person name="Wardhani T."/>
            <person name="Kalhor M.S."/>
            <person name="Jansen J."/>
            <person name="Van den Hoogen J."/>
            <person name="Gungor B."/>
            <person name="Hartog M."/>
            <person name="Hontelez J."/>
            <person name="Verver J."/>
            <person name="Yang W.-C."/>
            <person name="Schijlen E."/>
            <person name="Repin R."/>
            <person name="Schilthuizen M."/>
            <person name="Schranz E."/>
            <person name="Heidstra R."/>
            <person name="Miyata K."/>
            <person name="Fedorova E."/>
            <person name="Kohlen W."/>
            <person name="Bisseling T."/>
            <person name="Smit S."/>
            <person name="Geurts R."/>
        </authorList>
    </citation>
    <scope>NUCLEOTIDE SEQUENCE [LARGE SCALE GENOMIC DNA]</scope>
    <source>
        <strain evidence="8">cv. WU1-14</strain>
    </source>
</reference>
<dbReference type="GO" id="GO:0005737">
    <property type="term" value="C:cytoplasm"/>
    <property type="evidence" value="ECO:0007669"/>
    <property type="project" value="TreeGrafter"/>
</dbReference>
<feature type="compositionally biased region" description="Polar residues" evidence="5">
    <location>
        <begin position="1"/>
        <end position="17"/>
    </location>
</feature>
<keyword evidence="1" id="KW-0677">Repeat</keyword>
<evidence type="ECO:0000313" key="7">
    <source>
        <dbReference type="EMBL" id="PON74759.1"/>
    </source>
</evidence>
<keyword evidence="3" id="KW-0694">RNA-binding</keyword>
<dbReference type="SUPFAM" id="SSF48371">
    <property type="entry name" value="ARM repeat"/>
    <property type="match status" value="1"/>
</dbReference>
<dbReference type="SMART" id="SM00025">
    <property type="entry name" value="Pumilio"/>
    <property type="match status" value="6"/>
</dbReference>
<dbReference type="OrthoDB" id="668540at2759"/>
<dbReference type="InterPro" id="IPR001313">
    <property type="entry name" value="Pumilio_RNA-bd_rpt"/>
</dbReference>
<name>A0A2P5DN82_PARAD</name>
<feature type="repeat" description="Pumilio" evidence="4">
    <location>
        <begin position="528"/>
        <end position="568"/>
    </location>
</feature>